<dbReference type="eggNOG" id="KOG0395">
    <property type="taxonomic scope" value="Eukaryota"/>
</dbReference>
<protein>
    <recommendedName>
        <fullName evidence="6">Small monomeric GTPase</fullName>
    </recommendedName>
</protein>
<dbReference type="GO" id="GO:0005246">
    <property type="term" value="F:calcium channel regulator activity"/>
    <property type="evidence" value="ECO:0000318"/>
    <property type="project" value="GO_Central"/>
</dbReference>
<name>T1EUQ3_HELRO</name>
<dbReference type="InterPro" id="IPR027417">
    <property type="entry name" value="P-loop_NTPase"/>
</dbReference>
<evidence type="ECO:0000256" key="2">
    <source>
        <dbReference type="ARBA" id="ARBA00022553"/>
    </source>
</evidence>
<dbReference type="EMBL" id="AMQM01001512">
    <property type="status" value="NOT_ANNOTATED_CDS"/>
    <property type="molecule type" value="Genomic_DNA"/>
</dbReference>
<dbReference type="PANTHER" id="PTHR45775">
    <property type="entry name" value="RAD, GEM/KIR FAMILY MEMBER 2, ISOFORM C"/>
    <property type="match status" value="1"/>
</dbReference>
<gene>
    <name evidence="4" type="primary">20200303</name>
    <name evidence="3" type="ORF">HELRODRAFT_163986</name>
</gene>
<dbReference type="Pfam" id="PF00071">
    <property type="entry name" value="Ras"/>
    <property type="match status" value="1"/>
</dbReference>
<organism evidence="4 5">
    <name type="scientific">Helobdella robusta</name>
    <name type="common">Californian leech</name>
    <dbReference type="NCBI Taxonomy" id="6412"/>
    <lineage>
        <taxon>Eukaryota</taxon>
        <taxon>Metazoa</taxon>
        <taxon>Spiralia</taxon>
        <taxon>Lophotrochozoa</taxon>
        <taxon>Annelida</taxon>
        <taxon>Clitellata</taxon>
        <taxon>Hirudinea</taxon>
        <taxon>Rhynchobdellida</taxon>
        <taxon>Glossiphoniidae</taxon>
        <taxon>Helobdella</taxon>
    </lineage>
</organism>
<keyword evidence="5" id="KW-1185">Reference proteome</keyword>
<dbReference type="InterPro" id="IPR051641">
    <property type="entry name" value="RGK_GTP-binding_reg"/>
</dbReference>
<dbReference type="CTD" id="20200303"/>
<dbReference type="GeneID" id="20200303"/>
<dbReference type="EnsemblMetazoa" id="HelroT163986">
    <property type="protein sequence ID" value="HelroP163986"/>
    <property type="gene ID" value="HelroG163986"/>
</dbReference>
<keyword evidence="2" id="KW-0597">Phosphoprotein</keyword>
<dbReference type="InParanoid" id="T1EUQ3"/>
<dbReference type="SMART" id="SM00173">
    <property type="entry name" value="RAS"/>
    <property type="match status" value="1"/>
</dbReference>
<dbReference type="RefSeq" id="XP_009027307.1">
    <property type="nucleotide sequence ID" value="XM_009029059.1"/>
</dbReference>
<dbReference type="SUPFAM" id="SSF52540">
    <property type="entry name" value="P-loop containing nucleoside triphosphate hydrolases"/>
    <property type="match status" value="1"/>
</dbReference>
<dbReference type="GO" id="GO:0003924">
    <property type="term" value="F:GTPase activity"/>
    <property type="evidence" value="ECO:0007669"/>
    <property type="project" value="InterPro"/>
</dbReference>
<proteinExistence type="inferred from homology"/>
<evidence type="ECO:0008006" key="6">
    <source>
        <dbReference type="Google" id="ProtNLM"/>
    </source>
</evidence>
<dbReference type="KEGG" id="hro:HELRODRAFT_163986"/>
<evidence type="ECO:0000313" key="3">
    <source>
        <dbReference type="EMBL" id="ESN94196.1"/>
    </source>
</evidence>
<dbReference type="PROSITE" id="PS51421">
    <property type="entry name" value="RAS"/>
    <property type="match status" value="1"/>
</dbReference>
<dbReference type="PROSITE" id="PS51419">
    <property type="entry name" value="RAB"/>
    <property type="match status" value="1"/>
</dbReference>
<dbReference type="HOGENOM" id="CLU_1449216_0_0_1"/>
<sequence length="187" mass="21374">MFMMQPTLGIRMEVERFQNSQEVGAYIVMYSITDILSYHVACNMARQLCNVDESSDKVNKKIMKRNYAVIMVGNKEDLVRNRKVLESDSRETCNALGCKFIEVSAGLNHKLDELLVGIVYQVRLNAKRKLLMSKQNKVTSQKLTSSLPSSLTSSKPSSNSSYFGWFKKVFGLKNKNSEYHCEDMKTF</sequence>
<reference evidence="3 5" key="2">
    <citation type="journal article" date="2013" name="Nature">
        <title>Insights into bilaterian evolution from three spiralian genomes.</title>
        <authorList>
            <person name="Simakov O."/>
            <person name="Marletaz F."/>
            <person name="Cho S.J."/>
            <person name="Edsinger-Gonzales E."/>
            <person name="Havlak P."/>
            <person name="Hellsten U."/>
            <person name="Kuo D.H."/>
            <person name="Larsson T."/>
            <person name="Lv J."/>
            <person name="Arendt D."/>
            <person name="Savage R."/>
            <person name="Osoegawa K."/>
            <person name="de Jong P."/>
            <person name="Grimwood J."/>
            <person name="Chapman J.A."/>
            <person name="Shapiro H."/>
            <person name="Aerts A."/>
            <person name="Otillar R.P."/>
            <person name="Terry A.Y."/>
            <person name="Boore J.L."/>
            <person name="Grigoriev I.V."/>
            <person name="Lindberg D.R."/>
            <person name="Seaver E.C."/>
            <person name="Weisblat D.A."/>
            <person name="Putnam N.H."/>
            <person name="Rokhsar D.S."/>
        </authorList>
    </citation>
    <scope>NUCLEOTIDE SEQUENCE</scope>
</reference>
<dbReference type="AlphaFoldDB" id="T1EUQ3"/>
<dbReference type="STRING" id="6412.T1EUQ3"/>
<accession>T1EUQ3</accession>
<reference evidence="4" key="3">
    <citation type="submission" date="2015-06" db="UniProtKB">
        <authorList>
            <consortium name="EnsemblMetazoa"/>
        </authorList>
    </citation>
    <scope>IDENTIFICATION</scope>
</reference>
<dbReference type="InterPro" id="IPR001806">
    <property type="entry name" value="Small_GTPase"/>
</dbReference>
<comment type="similarity">
    <text evidence="1">Belongs to the small GTPase superfamily. RGK family.</text>
</comment>
<dbReference type="Gene3D" id="3.40.50.300">
    <property type="entry name" value="P-loop containing nucleotide triphosphate hydrolases"/>
    <property type="match status" value="1"/>
</dbReference>
<reference evidence="5" key="1">
    <citation type="submission" date="2012-12" db="EMBL/GenBank/DDBJ databases">
        <authorList>
            <person name="Hellsten U."/>
            <person name="Grimwood J."/>
            <person name="Chapman J.A."/>
            <person name="Shapiro H."/>
            <person name="Aerts A."/>
            <person name="Otillar R.P."/>
            <person name="Terry A.Y."/>
            <person name="Boore J.L."/>
            <person name="Simakov O."/>
            <person name="Marletaz F."/>
            <person name="Cho S.-J."/>
            <person name="Edsinger-Gonzales E."/>
            <person name="Havlak P."/>
            <person name="Kuo D.-H."/>
            <person name="Larsson T."/>
            <person name="Lv J."/>
            <person name="Arendt D."/>
            <person name="Savage R."/>
            <person name="Osoegawa K."/>
            <person name="de Jong P."/>
            <person name="Lindberg D.R."/>
            <person name="Seaver E.C."/>
            <person name="Weisblat D.A."/>
            <person name="Putnam N.H."/>
            <person name="Grigoriev I.V."/>
            <person name="Rokhsar D.S."/>
        </authorList>
    </citation>
    <scope>NUCLEOTIDE SEQUENCE</scope>
</reference>
<dbReference type="Proteomes" id="UP000015101">
    <property type="component" value="Unassembled WGS sequence"/>
</dbReference>
<evidence type="ECO:0000256" key="1">
    <source>
        <dbReference type="ARBA" id="ARBA00008846"/>
    </source>
</evidence>
<dbReference type="EMBL" id="KB097571">
    <property type="protein sequence ID" value="ESN94196.1"/>
    <property type="molecule type" value="Genomic_DNA"/>
</dbReference>
<evidence type="ECO:0000313" key="4">
    <source>
        <dbReference type="EnsemblMetazoa" id="HelroP163986"/>
    </source>
</evidence>
<dbReference type="GO" id="GO:0005525">
    <property type="term" value="F:GTP binding"/>
    <property type="evidence" value="ECO:0000318"/>
    <property type="project" value="GO_Central"/>
</dbReference>
<dbReference type="PANTHER" id="PTHR45775:SF6">
    <property type="entry name" value="RAD, GEM_KIR FAMILY MEMBER 2, ISOFORM C"/>
    <property type="match status" value="1"/>
</dbReference>
<dbReference type="GO" id="GO:0005886">
    <property type="term" value="C:plasma membrane"/>
    <property type="evidence" value="ECO:0000318"/>
    <property type="project" value="GO_Central"/>
</dbReference>
<evidence type="ECO:0000313" key="5">
    <source>
        <dbReference type="Proteomes" id="UP000015101"/>
    </source>
</evidence>
<dbReference type="OrthoDB" id="5239715at2759"/>